<dbReference type="PANTHER" id="PTHR10291">
    <property type="entry name" value="DEHYDRODOLICHYL DIPHOSPHATE SYNTHASE FAMILY MEMBER"/>
    <property type="match status" value="1"/>
</dbReference>
<feature type="binding site" evidence="2">
    <location>
        <position position="56"/>
    </location>
    <ligand>
        <name>substrate</name>
    </ligand>
</feature>
<comment type="caution">
    <text evidence="4">The sequence shown here is derived from an EMBL/GenBank/DDBJ whole genome shotgun (WGS) entry which is preliminary data.</text>
</comment>
<dbReference type="SUPFAM" id="SSF64005">
    <property type="entry name" value="Undecaprenyl diphosphate synthase"/>
    <property type="match status" value="1"/>
</dbReference>
<name>A0ABX1E3N6_9PROT</name>
<evidence type="ECO:0000256" key="3">
    <source>
        <dbReference type="SAM" id="MobiDB-lite"/>
    </source>
</evidence>
<dbReference type="InterPro" id="IPR036424">
    <property type="entry name" value="UPP_synth-like_sf"/>
</dbReference>
<reference evidence="4 5" key="1">
    <citation type="submission" date="2020-03" db="EMBL/GenBank/DDBJ databases">
        <title>Roseomonas selenitidurans sp. nov. isolated from urban soil.</title>
        <authorList>
            <person name="Liu H."/>
        </authorList>
    </citation>
    <scope>NUCLEOTIDE SEQUENCE [LARGE SCALE GENOMIC DNA]</scope>
    <source>
        <strain evidence="4 5">BU-1</strain>
    </source>
</reference>
<feature type="compositionally biased region" description="Low complexity" evidence="3">
    <location>
        <begin position="7"/>
        <end position="36"/>
    </location>
</feature>
<comment type="function">
    <text evidence="2">Catalyzes the condensation of isopentenyl diphosphate (IPP) with allylic pyrophosphates generating different type of terpenoids.</text>
</comment>
<sequence length="265" mass="28415">MSAAAKPLEGGLAASGGEAPGEPAASRPGRGAGLPRHVGIIMDGNGRWATARSLPRALGHKAGAEAVRRTIEAAVQCDIGWLTLFAFSSENWQRPADEVRDLTSLMRMYLRSEVGTLAREGIRLRVIGERERFGPDTVRAIGAAEEATAGGTRLNLNVAVSYGGRAEIVAAARDMARRAAAGTLDPEALDEAMFGRALATAGMPDPDLIIRTSGEQRISNFLLWQSAYAEFVFQDVLWPDYAAEHLAAALGEFARRERRYGLRVA</sequence>
<dbReference type="NCBIfam" id="TIGR00055">
    <property type="entry name" value="uppS"/>
    <property type="match status" value="1"/>
</dbReference>
<feature type="binding site" evidence="2">
    <location>
        <begin position="44"/>
        <end position="47"/>
    </location>
    <ligand>
        <name>substrate</name>
    </ligand>
</feature>
<keyword evidence="1 2" id="KW-0808">Transferase</keyword>
<feature type="binding site" evidence="2">
    <location>
        <position position="43"/>
    </location>
    <ligand>
        <name>Mg(2+)</name>
        <dbReference type="ChEBI" id="CHEBI:18420"/>
    </ligand>
</feature>
<feature type="active site" evidence="2">
    <location>
        <position position="43"/>
    </location>
</feature>
<dbReference type="HAMAP" id="MF_01139">
    <property type="entry name" value="ISPT"/>
    <property type="match status" value="1"/>
</dbReference>
<feature type="binding site" evidence="2">
    <location>
        <position position="211"/>
    </location>
    <ligand>
        <name>substrate</name>
    </ligand>
</feature>
<dbReference type="PROSITE" id="PS01066">
    <property type="entry name" value="UPP_SYNTHASE"/>
    <property type="match status" value="1"/>
</dbReference>
<proteinExistence type="inferred from homology"/>
<dbReference type="Gene3D" id="3.40.1180.10">
    <property type="entry name" value="Decaprenyl diphosphate synthase-like"/>
    <property type="match status" value="1"/>
</dbReference>
<gene>
    <name evidence="4" type="primary">uppS</name>
    <name evidence="4" type="ORF">HEQ75_06105</name>
</gene>
<evidence type="ECO:0000256" key="1">
    <source>
        <dbReference type="ARBA" id="ARBA00022679"/>
    </source>
</evidence>
<feature type="region of interest" description="Disordered" evidence="3">
    <location>
        <begin position="1"/>
        <end position="36"/>
    </location>
</feature>
<evidence type="ECO:0000313" key="4">
    <source>
        <dbReference type="EMBL" id="NKC30428.1"/>
    </source>
</evidence>
<organism evidence="4 5">
    <name type="scientific">Falsiroseomonas selenitidurans</name>
    <dbReference type="NCBI Taxonomy" id="2716335"/>
    <lineage>
        <taxon>Bacteria</taxon>
        <taxon>Pseudomonadati</taxon>
        <taxon>Pseudomonadota</taxon>
        <taxon>Alphaproteobacteria</taxon>
        <taxon>Acetobacterales</taxon>
        <taxon>Roseomonadaceae</taxon>
        <taxon>Falsiroseomonas</taxon>
    </lineage>
</organism>
<feature type="binding site" evidence="2">
    <location>
        <begin position="217"/>
        <end position="219"/>
    </location>
    <ligand>
        <name>substrate</name>
    </ligand>
</feature>
<keyword evidence="2" id="KW-0460">Magnesium</keyword>
<dbReference type="GO" id="GO:0008834">
    <property type="term" value="F:ditrans,polycis-undecaprenyl-diphosphate synthase [(2E,6E)-farnesyl-diphosphate specific] activity"/>
    <property type="evidence" value="ECO:0007669"/>
    <property type="project" value="UniProtKB-EC"/>
</dbReference>
<dbReference type="EC" id="2.5.1.-" evidence="2"/>
<dbReference type="Pfam" id="PF01255">
    <property type="entry name" value="Prenyltransf"/>
    <property type="match status" value="1"/>
</dbReference>
<dbReference type="CDD" id="cd00475">
    <property type="entry name" value="Cis_IPPS"/>
    <property type="match status" value="1"/>
</dbReference>
<evidence type="ECO:0000313" key="5">
    <source>
        <dbReference type="Proteomes" id="UP000787635"/>
    </source>
</evidence>
<dbReference type="InterPro" id="IPR018520">
    <property type="entry name" value="UPP_synth-like_CS"/>
</dbReference>
<dbReference type="EMBL" id="JAAVNE010000006">
    <property type="protein sequence ID" value="NKC30428.1"/>
    <property type="molecule type" value="Genomic_DNA"/>
</dbReference>
<feature type="binding site" evidence="2">
    <location>
        <position position="92"/>
    </location>
    <ligand>
        <name>substrate</name>
    </ligand>
</feature>
<feature type="binding site" evidence="2">
    <location>
        <position position="48"/>
    </location>
    <ligand>
        <name>substrate</name>
    </ligand>
</feature>
<dbReference type="RefSeq" id="WP_168028197.1">
    <property type="nucleotide sequence ID" value="NZ_JAAVNE010000006.1"/>
</dbReference>
<feature type="binding site" evidence="2">
    <location>
        <position position="60"/>
    </location>
    <ligand>
        <name>substrate</name>
    </ligand>
</feature>
<keyword evidence="2" id="KW-0479">Metal-binding</keyword>
<dbReference type="InterPro" id="IPR001441">
    <property type="entry name" value="UPP_synth-like"/>
</dbReference>
<feature type="binding site" evidence="2">
    <location>
        <position position="94"/>
    </location>
    <ligand>
        <name>substrate</name>
    </ligand>
</feature>
<dbReference type="PANTHER" id="PTHR10291:SF0">
    <property type="entry name" value="DEHYDRODOLICHYL DIPHOSPHATE SYNTHASE 2"/>
    <property type="match status" value="1"/>
</dbReference>
<protein>
    <recommendedName>
        <fullName evidence="2">Isoprenyl transferase</fullName>
        <ecNumber evidence="2">2.5.1.-</ecNumber>
    </recommendedName>
</protein>
<feature type="active site" description="Proton acceptor" evidence="2">
    <location>
        <position position="91"/>
    </location>
</feature>
<keyword evidence="5" id="KW-1185">Reference proteome</keyword>
<comment type="subunit">
    <text evidence="2">Homodimer.</text>
</comment>
<evidence type="ECO:0000256" key="2">
    <source>
        <dbReference type="HAMAP-Rule" id="MF_01139"/>
    </source>
</evidence>
<comment type="similarity">
    <text evidence="2">Belongs to the UPP synthase family.</text>
</comment>
<dbReference type="Proteomes" id="UP000787635">
    <property type="component" value="Unassembled WGS sequence"/>
</dbReference>
<accession>A0ABX1E3N6</accession>
<comment type="cofactor">
    <cofactor evidence="2">
        <name>Mg(2+)</name>
        <dbReference type="ChEBI" id="CHEBI:18420"/>
    </cofactor>
    <text evidence="2">Binds 2 magnesium ions per subunit.</text>
</comment>
<feature type="binding site" evidence="2">
    <location>
        <begin position="88"/>
        <end position="90"/>
    </location>
    <ligand>
        <name>substrate</name>
    </ligand>
</feature>
<feature type="binding site" evidence="2">
    <location>
        <position position="230"/>
    </location>
    <ligand>
        <name>Mg(2+)</name>
        <dbReference type="ChEBI" id="CHEBI:18420"/>
    </ligand>
</feature>